<dbReference type="InterPro" id="IPR009401">
    <property type="entry name" value="Med13_C"/>
</dbReference>
<feature type="domain" description="Mediator complex subunit Med13 C-terminal" evidence="13">
    <location>
        <begin position="1254"/>
        <end position="1574"/>
    </location>
</feature>
<accession>A0A6G1GKS6</accession>
<evidence type="ECO:0000256" key="2">
    <source>
        <dbReference type="ARBA" id="ARBA00009354"/>
    </source>
</evidence>
<organism evidence="16 17">
    <name type="scientific">Aulographum hederae CBS 113979</name>
    <dbReference type="NCBI Taxonomy" id="1176131"/>
    <lineage>
        <taxon>Eukaryota</taxon>
        <taxon>Fungi</taxon>
        <taxon>Dikarya</taxon>
        <taxon>Ascomycota</taxon>
        <taxon>Pezizomycotina</taxon>
        <taxon>Dothideomycetes</taxon>
        <taxon>Pleosporomycetidae</taxon>
        <taxon>Aulographales</taxon>
        <taxon>Aulographaceae</taxon>
    </lineage>
</organism>
<feature type="region of interest" description="Disordered" evidence="12">
    <location>
        <begin position="738"/>
        <end position="766"/>
    </location>
</feature>
<evidence type="ECO:0000256" key="5">
    <source>
        <dbReference type="ARBA" id="ARBA00023015"/>
    </source>
</evidence>
<evidence type="ECO:0000259" key="14">
    <source>
        <dbReference type="Pfam" id="PF11597"/>
    </source>
</evidence>
<dbReference type="EMBL" id="ML977197">
    <property type="protein sequence ID" value="KAF1981556.1"/>
    <property type="molecule type" value="Genomic_DNA"/>
</dbReference>
<sequence length="1588" mass="173442">MDFLRSCQTGVQVITGFGTTPLIVYSVSKPSPSEHEERSSTYNVELNELEIVLREKKSLATVDNAKRIVCIFRRPEQNEEAINLPRIVEGTAAGTLQMTVLQQGTLQASDLPTIRSKSNVPTGSSPFPTSPASSDYRASQEINNAGMPEGQVELSGHDQLSLPVIYSYFISAVVSSLSYQLCITKFMVPLNSRTLLFNSSDMNPSPEASQFLDTVDNDWKLLTLDAHLTSMGTLIISSEPSVTSTFRQIGDTKPTLTLRQRSTPFLLSPAGIVAKLAEDSSAKSQENHTSSPGPVMVPVSSSFNVPQWQSLVKRWLNSKGTFLRKDSAWVSVGLVAHANASFYKDSVGTVLNNQPFLWPTELCFYLDRSASKFRSTMMPPGAEDEGRARLDSIFRSETGSYIDPLIAAHNWMTGENERAKAVEDRNREAHLAETQEMTETDAVMASASDSLPAYPSSPLYSRNGAYGDLQNMNSVYPTPPDGVLTQTAGTSGQDAPTVDSTATAPNVLADGQNDGMDIDSSAEHPPLVQQNSNDDSNNDLFEDMDEDVFEGNDITEDDFNFFDEPDDLDEDFDVVDAEFDAQEEAKLDTDTPQDSVSASHDQVPENPGQVLDGADMKLKSSPHVKPAVLVPSTPNSVRHGISSQTMDAANEFVPMEPKASPDPQHISKSPVDLTTTKQRLVPSPKRVHFDSNVQEKATPVKRRSSVYDPISFSESLKMVDSKYAADGVFAANSVQRVEATAEKPSLPPQSRRSSKAENKASEVPSKLAGTELIKDPKAWLASGRSYHELDGADLAKLAFSPSVDTKPISEPLAFVPPPVTPSTPSISRKRKWDMVDQEEAAVSEAFADRPATTTTLGSEAYEVIHHLEPHLVNSPLISSQFLDNAYREKRSQSTTITASPAKSPSAQSPSYDPNRDVMEIAQMIVDQFVSGTLDILNENECFEVSDILTVCPRANHAVHDMAKEAFGKTARCEIIRYALIQDSQPNPSQSEKPPTRTLPKKMLDSIAVPGHLIFPIAPPHVRIRRSETPWAILPPALSYWEPLGLGPASGLKNVMAYCIFPDNEDLRSSVSIFLAAIGTAYESCRLGSHIHGDNIEDCHNGLVPFPTNNEDDEDSNVFIRLRRTCMHLGHLLSKVAASLQEEIEDDNLDESSNIVSFVIYMVDFFDEPSAMRELCSSFWAMFQSYQVPSWTSKPSAITKPDIVLQIIPMKYIASVYAPVIPDPSQALELAREIYDRCPPAPSPEERSSLSIPSATAIQLEEFLPRSVPFKLVADPPPDLLHEVDSHLHLGYATSTDGEWLVVAWTDNVGKYQATVPYSLRGSRSFAQVALEIWQATLGIMQARRVSWRLCISKTGIMSRMEQDIWITVASSRSLLTVTTTLMSVDISPRLSLRYGQFISPTGQTTSSQTPVTTPQNQGVSPDAHGGLTPAATPSEIAQDLGVNDPDAHLVDITDETCGVVLSHRRNVSKRLGVWETALASGLLVKRGREGPPKLTTSSADGDAIGPIAVGFDILWIGQSSRTAEAGAAAPLRSTAPENMLREYLSLYRGLGLLAKLRGMRGCRGGTIPWHVVAAMRGVKGLEACMELT</sequence>
<feature type="region of interest" description="Disordered" evidence="12">
    <location>
        <begin position="584"/>
        <end position="607"/>
    </location>
</feature>
<dbReference type="OrthoDB" id="103819at2759"/>
<evidence type="ECO:0000256" key="3">
    <source>
        <dbReference type="ARBA" id="ARBA00019618"/>
    </source>
</evidence>
<dbReference type="GO" id="GO:0016592">
    <property type="term" value="C:mediator complex"/>
    <property type="evidence" value="ECO:0007669"/>
    <property type="project" value="InterPro"/>
</dbReference>
<comment type="function">
    <text evidence="9 11">Component of the SRB8-11 complex. The SRB8-11 complex is a regulatory module of the Mediator complex which is itself involved in regulation of basal and activated RNA polymerase II-dependent transcription. The SRB8-11 complex may be involved in the transcriptional repression of a subset of genes regulated by Mediator. It may inhibit the association of the Mediator complex with RNA polymerase II to form the holoenzyme complex.</text>
</comment>
<keyword evidence="7 11" id="KW-0804">Transcription</keyword>
<feature type="region of interest" description="Disordered" evidence="12">
    <location>
        <begin position="1401"/>
        <end position="1425"/>
    </location>
</feature>
<evidence type="ECO:0000313" key="17">
    <source>
        <dbReference type="Proteomes" id="UP000800041"/>
    </source>
</evidence>
<keyword evidence="5 11" id="KW-0805">Transcription regulation</keyword>
<keyword evidence="17" id="KW-1185">Reference proteome</keyword>
<keyword evidence="4 11" id="KW-0678">Repressor</keyword>
<name>A0A6G1GKS6_9PEZI</name>
<evidence type="ECO:0000256" key="8">
    <source>
        <dbReference type="ARBA" id="ARBA00023242"/>
    </source>
</evidence>
<keyword evidence="6 11" id="KW-0010">Activator</keyword>
<dbReference type="Pfam" id="PF06333">
    <property type="entry name" value="Med13_C"/>
    <property type="match status" value="1"/>
</dbReference>
<comment type="subcellular location">
    <subcellularLocation>
        <location evidence="1 11">Nucleus</location>
    </subcellularLocation>
</comment>
<evidence type="ECO:0000313" key="16">
    <source>
        <dbReference type="EMBL" id="KAF1981556.1"/>
    </source>
</evidence>
<dbReference type="Pfam" id="PF11597">
    <property type="entry name" value="Med13_N"/>
    <property type="match status" value="1"/>
</dbReference>
<proteinExistence type="inferred from homology"/>
<reference evidence="16" key="1">
    <citation type="journal article" date="2020" name="Stud. Mycol.">
        <title>101 Dothideomycetes genomes: a test case for predicting lifestyles and emergence of pathogens.</title>
        <authorList>
            <person name="Haridas S."/>
            <person name="Albert R."/>
            <person name="Binder M."/>
            <person name="Bloem J."/>
            <person name="Labutti K."/>
            <person name="Salamov A."/>
            <person name="Andreopoulos B."/>
            <person name="Baker S."/>
            <person name="Barry K."/>
            <person name="Bills G."/>
            <person name="Bluhm B."/>
            <person name="Cannon C."/>
            <person name="Castanera R."/>
            <person name="Culley D."/>
            <person name="Daum C."/>
            <person name="Ezra D."/>
            <person name="Gonzalez J."/>
            <person name="Henrissat B."/>
            <person name="Kuo A."/>
            <person name="Liang C."/>
            <person name="Lipzen A."/>
            <person name="Lutzoni F."/>
            <person name="Magnuson J."/>
            <person name="Mondo S."/>
            <person name="Nolan M."/>
            <person name="Ohm R."/>
            <person name="Pangilinan J."/>
            <person name="Park H.-J."/>
            <person name="Ramirez L."/>
            <person name="Alfaro M."/>
            <person name="Sun H."/>
            <person name="Tritt A."/>
            <person name="Yoshinaga Y."/>
            <person name="Zwiers L.-H."/>
            <person name="Turgeon B."/>
            <person name="Goodwin S."/>
            <person name="Spatafora J."/>
            <person name="Crous P."/>
            <person name="Grigoriev I."/>
        </authorList>
    </citation>
    <scope>NUCLEOTIDE SEQUENCE</scope>
    <source>
        <strain evidence="16">CBS 113979</strain>
    </source>
</reference>
<dbReference type="GO" id="GO:0003713">
    <property type="term" value="F:transcription coactivator activity"/>
    <property type="evidence" value="ECO:0007669"/>
    <property type="project" value="TreeGrafter"/>
</dbReference>
<comment type="similarity">
    <text evidence="2 11">Belongs to the Mediator complex subunit 13 family.</text>
</comment>
<dbReference type="PANTHER" id="PTHR48249">
    <property type="entry name" value="MEDIATOR OF RNA POLYMERASE II TRANSCRIPTION SUBUNIT 13"/>
    <property type="match status" value="1"/>
</dbReference>
<gene>
    <name evidence="16" type="ORF">K402DRAFT_467455</name>
</gene>
<dbReference type="InterPro" id="IPR051139">
    <property type="entry name" value="Mediator_complx_sub13"/>
</dbReference>
<comment type="subunit">
    <text evidence="11">Component of the SRB8-11 complex, which itself associates with the Mediator complex.</text>
</comment>
<evidence type="ECO:0000259" key="13">
    <source>
        <dbReference type="Pfam" id="PF06333"/>
    </source>
</evidence>
<dbReference type="Proteomes" id="UP000800041">
    <property type="component" value="Unassembled WGS sequence"/>
</dbReference>
<evidence type="ECO:0000256" key="9">
    <source>
        <dbReference type="ARBA" id="ARBA00025661"/>
    </source>
</evidence>
<protein>
    <recommendedName>
        <fullName evidence="3 11">Mediator of RNA polymerase II transcription subunit 13</fullName>
    </recommendedName>
    <alternativeName>
        <fullName evidence="10 11">Mediator complex subunit 13</fullName>
    </alternativeName>
</protein>
<keyword evidence="8 11" id="KW-0539">Nucleus</keyword>
<dbReference type="InterPro" id="IPR041285">
    <property type="entry name" value="MID_MedPIWI"/>
</dbReference>
<feature type="compositionally biased region" description="Low complexity" evidence="12">
    <location>
        <begin position="898"/>
        <end position="910"/>
    </location>
</feature>
<evidence type="ECO:0000256" key="1">
    <source>
        <dbReference type="ARBA" id="ARBA00004123"/>
    </source>
</evidence>
<evidence type="ECO:0000256" key="10">
    <source>
        <dbReference type="ARBA" id="ARBA00032008"/>
    </source>
</evidence>
<evidence type="ECO:0000256" key="11">
    <source>
        <dbReference type="RuleBase" id="RU364134"/>
    </source>
</evidence>
<feature type="domain" description="MID" evidence="15">
    <location>
        <begin position="1052"/>
        <end position="1239"/>
    </location>
</feature>
<evidence type="ECO:0000256" key="7">
    <source>
        <dbReference type="ARBA" id="ARBA00023163"/>
    </source>
</evidence>
<dbReference type="GO" id="GO:0045944">
    <property type="term" value="P:positive regulation of transcription by RNA polymerase II"/>
    <property type="evidence" value="ECO:0007669"/>
    <property type="project" value="TreeGrafter"/>
</dbReference>
<evidence type="ECO:0000259" key="15">
    <source>
        <dbReference type="Pfam" id="PF18296"/>
    </source>
</evidence>
<feature type="compositionally biased region" description="Polar residues" evidence="12">
    <location>
        <begin position="484"/>
        <end position="504"/>
    </location>
</feature>
<feature type="domain" description="Mediator complex subunit Med13 N-terminal" evidence="14">
    <location>
        <begin position="1"/>
        <end position="365"/>
    </location>
</feature>
<feature type="region of interest" description="Disordered" evidence="12">
    <location>
        <begin position="888"/>
        <end position="913"/>
    </location>
</feature>
<evidence type="ECO:0000256" key="6">
    <source>
        <dbReference type="ARBA" id="ARBA00023159"/>
    </source>
</evidence>
<evidence type="ECO:0000256" key="4">
    <source>
        <dbReference type="ARBA" id="ARBA00022491"/>
    </source>
</evidence>
<feature type="compositionally biased region" description="Low complexity" evidence="12">
    <location>
        <begin position="1401"/>
        <end position="1415"/>
    </location>
</feature>
<dbReference type="InterPro" id="IPR021643">
    <property type="entry name" value="Mediator_Med13_N"/>
</dbReference>
<feature type="region of interest" description="Disordered" evidence="12">
    <location>
        <begin position="115"/>
        <end position="137"/>
    </location>
</feature>
<evidence type="ECO:0000256" key="12">
    <source>
        <dbReference type="SAM" id="MobiDB-lite"/>
    </source>
</evidence>
<dbReference type="PANTHER" id="PTHR48249:SF3">
    <property type="entry name" value="MEDIATOR OF RNA POLYMERASE II TRANSCRIPTION SUBUNIT 13"/>
    <property type="match status" value="1"/>
</dbReference>
<feature type="region of interest" description="Disordered" evidence="12">
    <location>
        <begin position="471"/>
        <end position="541"/>
    </location>
</feature>
<feature type="compositionally biased region" description="Polar residues" evidence="12">
    <location>
        <begin position="590"/>
        <end position="600"/>
    </location>
</feature>
<dbReference type="Pfam" id="PF18296">
    <property type="entry name" value="MID_MedPIWI"/>
    <property type="match status" value="1"/>
</dbReference>